<sequence>MPELISNIMPRRGVETFLLAASVPNQQKDYILQKDAIISQCRLALFLTGCAHQRANRVVKTYCTD</sequence>
<reference evidence="1 3" key="1">
    <citation type="submission" date="2008-03" db="EMBL/GenBank/DDBJ databases">
        <title>Annotation of Ixodes scapularis.</title>
        <authorList>
            <consortium name="Ixodes scapularis Genome Project Consortium"/>
            <person name="Caler E."/>
            <person name="Hannick L.I."/>
            <person name="Bidwell S."/>
            <person name="Joardar V."/>
            <person name="Thiagarajan M."/>
            <person name="Amedeo P."/>
            <person name="Galinsky K.J."/>
            <person name="Schobel S."/>
            <person name="Inman J."/>
            <person name="Hostetler J."/>
            <person name="Miller J."/>
            <person name="Hammond M."/>
            <person name="Megy K."/>
            <person name="Lawson D."/>
            <person name="Kodira C."/>
            <person name="Sutton G."/>
            <person name="Meyer J."/>
            <person name="Hill C.A."/>
            <person name="Birren B."/>
            <person name="Nene V."/>
            <person name="Collins F."/>
            <person name="Alarcon-Chaidez F."/>
            <person name="Wikel S."/>
            <person name="Strausberg R."/>
        </authorList>
    </citation>
    <scope>NUCLEOTIDE SEQUENCE [LARGE SCALE GENOMIC DNA]</scope>
    <source>
        <strain evidence="3">Wikel</strain>
        <strain evidence="1">Wikel colony</strain>
    </source>
</reference>
<accession>B7PUC3</accession>
<gene>
    <name evidence="1" type="ORF">IscW_ISCW008218</name>
</gene>
<evidence type="ECO:0000313" key="2">
    <source>
        <dbReference type="EnsemblMetazoa" id="ISCW008218-PA"/>
    </source>
</evidence>
<evidence type="ECO:0000313" key="1">
    <source>
        <dbReference type="EMBL" id="EEC10195.1"/>
    </source>
</evidence>
<dbReference type="InParanoid" id="B7PUC3"/>
<protein>
    <submittedName>
        <fullName evidence="1 2">Uncharacterized protein</fullName>
    </submittedName>
</protein>
<dbReference type="AlphaFoldDB" id="B7PUC3"/>
<dbReference type="PaxDb" id="6945-B7PUC3"/>
<dbReference type="Proteomes" id="UP000001555">
    <property type="component" value="Unassembled WGS sequence"/>
</dbReference>
<proteinExistence type="predicted"/>
<dbReference type="EMBL" id="ABJB010584638">
    <property type="status" value="NOT_ANNOTATED_CDS"/>
    <property type="molecule type" value="Genomic_DNA"/>
</dbReference>
<keyword evidence="3" id="KW-1185">Reference proteome</keyword>
<name>B7PUC3_IXOSC</name>
<reference evidence="2" key="2">
    <citation type="submission" date="2020-05" db="UniProtKB">
        <authorList>
            <consortium name="EnsemblMetazoa"/>
        </authorList>
    </citation>
    <scope>IDENTIFICATION</scope>
    <source>
        <strain evidence="2">wikel</strain>
    </source>
</reference>
<organism>
    <name type="scientific">Ixodes scapularis</name>
    <name type="common">Black-legged tick</name>
    <name type="synonym">Deer tick</name>
    <dbReference type="NCBI Taxonomy" id="6945"/>
    <lineage>
        <taxon>Eukaryota</taxon>
        <taxon>Metazoa</taxon>
        <taxon>Ecdysozoa</taxon>
        <taxon>Arthropoda</taxon>
        <taxon>Chelicerata</taxon>
        <taxon>Arachnida</taxon>
        <taxon>Acari</taxon>
        <taxon>Parasitiformes</taxon>
        <taxon>Ixodida</taxon>
        <taxon>Ixodoidea</taxon>
        <taxon>Ixodidae</taxon>
        <taxon>Ixodinae</taxon>
        <taxon>Ixodes</taxon>
    </lineage>
</organism>
<dbReference type="VEuPathDB" id="VectorBase:ISCW008218"/>
<evidence type="ECO:0000313" key="3">
    <source>
        <dbReference type="Proteomes" id="UP000001555"/>
    </source>
</evidence>
<dbReference type="HOGENOM" id="CLU_2852173_0_0_1"/>
<dbReference type="EMBL" id="DS791940">
    <property type="protein sequence ID" value="EEC10195.1"/>
    <property type="molecule type" value="Genomic_DNA"/>
</dbReference>
<dbReference type="VEuPathDB" id="VectorBase:ISCI008218"/>
<dbReference type="EnsemblMetazoa" id="ISCW008218-RA">
    <property type="protein sequence ID" value="ISCW008218-PA"/>
    <property type="gene ID" value="ISCW008218"/>
</dbReference>